<gene>
    <name evidence="7" type="ORF">AG1IA_06261</name>
</gene>
<dbReference type="EC" id="3.2.1.21" evidence="3"/>
<dbReference type="OrthoDB" id="47059at2759"/>
<dbReference type="InterPro" id="IPR036962">
    <property type="entry name" value="Glyco_hydro_3_N_sf"/>
</dbReference>
<comment type="caution">
    <text evidence="7">The sequence shown here is derived from an EMBL/GenBank/DDBJ whole genome shotgun (WGS) entry which is preliminary data.</text>
</comment>
<dbReference type="SUPFAM" id="SSF52279">
    <property type="entry name" value="Beta-D-glucan exohydrolase, C-terminal domain"/>
    <property type="match status" value="1"/>
</dbReference>
<dbReference type="Pfam" id="PF01915">
    <property type="entry name" value="Glyco_hydro_3_C"/>
    <property type="match status" value="1"/>
</dbReference>
<evidence type="ECO:0000256" key="5">
    <source>
        <dbReference type="ARBA" id="ARBA00023295"/>
    </source>
</evidence>
<dbReference type="Proteomes" id="UP000011668">
    <property type="component" value="Unassembled WGS sequence"/>
</dbReference>
<reference evidence="7 8" key="1">
    <citation type="journal article" date="2013" name="Nat. Commun.">
        <title>The evolution and pathogenic mechanisms of the rice sheath blight pathogen.</title>
        <authorList>
            <person name="Zheng A."/>
            <person name="Lin R."/>
            <person name="Xu L."/>
            <person name="Qin P."/>
            <person name="Tang C."/>
            <person name="Ai P."/>
            <person name="Zhang D."/>
            <person name="Liu Y."/>
            <person name="Sun Z."/>
            <person name="Feng H."/>
            <person name="Wang Y."/>
            <person name="Chen Y."/>
            <person name="Liang X."/>
            <person name="Fu R."/>
            <person name="Li Q."/>
            <person name="Zhang J."/>
            <person name="Yu X."/>
            <person name="Xie Z."/>
            <person name="Ding L."/>
            <person name="Guan P."/>
            <person name="Tang J."/>
            <person name="Liang Y."/>
            <person name="Wang S."/>
            <person name="Deng Q."/>
            <person name="Li S."/>
            <person name="Zhu J."/>
            <person name="Wang L."/>
            <person name="Liu H."/>
            <person name="Li P."/>
        </authorList>
    </citation>
    <scope>NUCLEOTIDE SEQUENCE [LARGE SCALE GENOMIC DNA]</scope>
    <source>
        <strain evidence="8">AG-1 IA</strain>
    </source>
</reference>
<keyword evidence="5" id="KW-0326">Glycosidase</keyword>
<dbReference type="PANTHER" id="PTHR42715:SF10">
    <property type="entry name" value="BETA-GLUCOSIDASE"/>
    <property type="match status" value="1"/>
</dbReference>
<dbReference type="AlphaFoldDB" id="L8WSD5"/>
<comment type="catalytic activity">
    <reaction evidence="1">
        <text>Hydrolysis of terminal, non-reducing beta-D-glucosyl residues with release of beta-D-glucose.</text>
        <dbReference type="EC" id="3.2.1.21"/>
    </reaction>
</comment>
<evidence type="ECO:0000313" key="8">
    <source>
        <dbReference type="Proteomes" id="UP000011668"/>
    </source>
</evidence>
<evidence type="ECO:0000256" key="3">
    <source>
        <dbReference type="ARBA" id="ARBA00012744"/>
    </source>
</evidence>
<dbReference type="InterPro" id="IPR050288">
    <property type="entry name" value="Cellulose_deg_GH3"/>
</dbReference>
<dbReference type="Gene3D" id="3.40.50.1700">
    <property type="entry name" value="Glycoside hydrolase family 3 C-terminal domain"/>
    <property type="match status" value="1"/>
</dbReference>
<name>L8WSD5_THACA</name>
<dbReference type="GO" id="GO:0008422">
    <property type="term" value="F:beta-glucosidase activity"/>
    <property type="evidence" value="ECO:0007669"/>
    <property type="project" value="UniProtKB-EC"/>
</dbReference>
<evidence type="ECO:0000256" key="1">
    <source>
        <dbReference type="ARBA" id="ARBA00000448"/>
    </source>
</evidence>
<proteinExistence type="inferred from homology"/>
<dbReference type="STRING" id="983506.L8WSD5"/>
<feature type="domain" description="Glycoside hydrolase family 3 C-terminal" evidence="6">
    <location>
        <begin position="100"/>
        <end position="161"/>
    </location>
</feature>
<dbReference type="InterPro" id="IPR002772">
    <property type="entry name" value="Glyco_hydro_3_C"/>
</dbReference>
<dbReference type="GO" id="GO:0009251">
    <property type="term" value="P:glucan catabolic process"/>
    <property type="evidence" value="ECO:0007669"/>
    <property type="project" value="TreeGrafter"/>
</dbReference>
<comment type="similarity">
    <text evidence="2">Belongs to the glycosyl hydrolase 3 family.</text>
</comment>
<dbReference type="EMBL" id="AFRT01001645">
    <property type="protein sequence ID" value="ELU39707.1"/>
    <property type="molecule type" value="Genomic_DNA"/>
</dbReference>
<evidence type="ECO:0000313" key="7">
    <source>
        <dbReference type="EMBL" id="ELU39707.1"/>
    </source>
</evidence>
<keyword evidence="8" id="KW-1185">Reference proteome</keyword>
<evidence type="ECO:0000256" key="4">
    <source>
        <dbReference type="ARBA" id="ARBA00022801"/>
    </source>
</evidence>
<evidence type="ECO:0000256" key="2">
    <source>
        <dbReference type="ARBA" id="ARBA00005336"/>
    </source>
</evidence>
<keyword evidence="4" id="KW-0378">Hydrolase</keyword>
<evidence type="ECO:0000259" key="6">
    <source>
        <dbReference type="Pfam" id="PF01915"/>
    </source>
</evidence>
<protein>
    <recommendedName>
        <fullName evidence="3">beta-glucosidase</fullName>
        <ecNumber evidence="3">3.2.1.21</ecNumber>
    </recommendedName>
</protein>
<accession>L8WSD5</accession>
<organism evidence="7 8">
    <name type="scientific">Thanatephorus cucumeris (strain AG1-IA)</name>
    <name type="common">Rice sheath blight fungus</name>
    <name type="synonym">Rhizoctonia solani</name>
    <dbReference type="NCBI Taxonomy" id="983506"/>
    <lineage>
        <taxon>Eukaryota</taxon>
        <taxon>Fungi</taxon>
        <taxon>Dikarya</taxon>
        <taxon>Basidiomycota</taxon>
        <taxon>Agaricomycotina</taxon>
        <taxon>Agaricomycetes</taxon>
        <taxon>Cantharellales</taxon>
        <taxon>Ceratobasidiaceae</taxon>
        <taxon>Rhizoctonia</taxon>
        <taxon>Rhizoctonia solani AG-1</taxon>
    </lineage>
</organism>
<dbReference type="InterPro" id="IPR036881">
    <property type="entry name" value="Glyco_hydro_3_C_sf"/>
</dbReference>
<sequence length="195" mass="20525">MDSSCLTVVNRYGTYSADASIKAGLDLEMPGPPTWRADALQRCVTAQKIRVPEIDDRVREVLKLINRVAKSGIPENADETGEPEPETVSLLREAAAHANVLLKNSESLLPLSAKDVTSIGVIGPNADAPVFSGGGSANLRPYKHTTALEGIAAALADTGNKVEVQYTLGAHAHKEAPLLGAKHLKTKAGEPEGSL</sequence>
<dbReference type="PANTHER" id="PTHR42715">
    <property type="entry name" value="BETA-GLUCOSIDASE"/>
    <property type="match status" value="1"/>
</dbReference>
<dbReference type="Gene3D" id="3.20.20.300">
    <property type="entry name" value="Glycoside hydrolase, family 3, N-terminal domain"/>
    <property type="match status" value="1"/>
</dbReference>
<dbReference type="HOGENOM" id="CLU_1397182_0_0_1"/>